<reference evidence="2 3" key="1">
    <citation type="submission" date="2020-01" db="EMBL/GenBank/DDBJ databases">
        <title>Insect and environment-associated Actinomycetes.</title>
        <authorList>
            <person name="Currrie C."/>
            <person name="Chevrette M."/>
            <person name="Carlson C."/>
            <person name="Stubbendieck R."/>
            <person name="Wendt-Pienkowski E."/>
        </authorList>
    </citation>
    <scope>NUCLEOTIDE SEQUENCE [LARGE SCALE GENOMIC DNA]</scope>
    <source>
        <strain evidence="2 3">SID10258</strain>
    </source>
</reference>
<evidence type="ECO:0000259" key="1">
    <source>
        <dbReference type="Pfam" id="PF09346"/>
    </source>
</evidence>
<name>A0A6L9QME0_9ACTN</name>
<proteinExistence type="predicted"/>
<sequence length="177" mass="19928">MNGDAFSVVQFRDRLLAQGLAGPGDFLGCSDEEIAAVVRAQRVVALPALYRDFLAVMGKRPYPLMQGTDWAYRDLLELRQDAAELLTENDLDPSMLDDALVIAMHQGYVLYYIPHASTAPADPPVWTYVEGEEPSESFPTFREFLVSLENMRRREVATYRDLEASGRFSMTRVEDDG</sequence>
<dbReference type="InterPro" id="IPR018958">
    <property type="entry name" value="Knr4/Smi1-like_dom"/>
</dbReference>
<protein>
    <recommendedName>
        <fullName evidence="1">Knr4/Smi1-like domain-containing protein</fullName>
    </recommendedName>
</protein>
<accession>A0A6L9QME0</accession>
<evidence type="ECO:0000313" key="3">
    <source>
        <dbReference type="Proteomes" id="UP000475532"/>
    </source>
</evidence>
<gene>
    <name evidence="2" type="ORF">G3I70_29455</name>
</gene>
<dbReference type="Pfam" id="PF09346">
    <property type="entry name" value="SMI1_KNR4"/>
    <property type="match status" value="1"/>
</dbReference>
<dbReference type="RefSeq" id="WP_163060663.1">
    <property type="nucleotide sequence ID" value="NZ_JAAGLI010000803.1"/>
</dbReference>
<dbReference type="AlphaFoldDB" id="A0A6L9QME0"/>
<dbReference type="EMBL" id="JAAGLI010000803">
    <property type="protein sequence ID" value="NEA26591.1"/>
    <property type="molecule type" value="Genomic_DNA"/>
</dbReference>
<feature type="domain" description="Knr4/Smi1-like" evidence="1">
    <location>
        <begin position="28"/>
        <end position="145"/>
    </location>
</feature>
<dbReference type="Proteomes" id="UP000475532">
    <property type="component" value="Unassembled WGS sequence"/>
</dbReference>
<comment type="caution">
    <text evidence="2">The sequence shown here is derived from an EMBL/GenBank/DDBJ whole genome shotgun (WGS) entry which is preliminary data.</text>
</comment>
<evidence type="ECO:0000313" key="2">
    <source>
        <dbReference type="EMBL" id="NEA26591.1"/>
    </source>
</evidence>
<dbReference type="SUPFAM" id="SSF160631">
    <property type="entry name" value="SMI1/KNR4-like"/>
    <property type="match status" value="1"/>
</dbReference>
<organism evidence="2 3">
    <name type="scientific">Actinomadura bangladeshensis</name>
    <dbReference type="NCBI Taxonomy" id="453573"/>
    <lineage>
        <taxon>Bacteria</taxon>
        <taxon>Bacillati</taxon>
        <taxon>Actinomycetota</taxon>
        <taxon>Actinomycetes</taxon>
        <taxon>Streptosporangiales</taxon>
        <taxon>Thermomonosporaceae</taxon>
        <taxon>Actinomadura</taxon>
    </lineage>
</organism>
<dbReference type="InterPro" id="IPR037883">
    <property type="entry name" value="Knr4/Smi1-like_sf"/>
</dbReference>
<dbReference type="Gene3D" id="3.40.1580.10">
    <property type="entry name" value="SMI1/KNR4-like"/>
    <property type="match status" value="1"/>
</dbReference>